<feature type="region of interest" description="Disordered" evidence="2">
    <location>
        <begin position="14"/>
        <end position="49"/>
    </location>
</feature>
<feature type="region of interest" description="Disordered" evidence="2">
    <location>
        <begin position="387"/>
        <end position="406"/>
    </location>
</feature>
<dbReference type="Ensembl" id="ENSSFAT00005035250.1">
    <property type="protein sequence ID" value="ENSSFAP00005033958.1"/>
    <property type="gene ID" value="ENSSFAG00005017271.1"/>
</dbReference>
<dbReference type="PANTHER" id="PTHR16095:SF9">
    <property type="entry name" value="PROLINE AND SERINE-RICH PROTEIN 2"/>
    <property type="match status" value="1"/>
</dbReference>
<organism evidence="3 4">
    <name type="scientific">Salarias fasciatus</name>
    <name type="common">Jewelled blenny</name>
    <name type="synonym">Blennius fasciatus</name>
    <dbReference type="NCBI Taxonomy" id="181472"/>
    <lineage>
        <taxon>Eukaryota</taxon>
        <taxon>Metazoa</taxon>
        <taxon>Chordata</taxon>
        <taxon>Craniata</taxon>
        <taxon>Vertebrata</taxon>
        <taxon>Euteleostomi</taxon>
        <taxon>Actinopterygii</taxon>
        <taxon>Neopterygii</taxon>
        <taxon>Teleostei</taxon>
        <taxon>Neoteleostei</taxon>
        <taxon>Acanthomorphata</taxon>
        <taxon>Ovalentaria</taxon>
        <taxon>Blenniimorphae</taxon>
        <taxon>Blenniiformes</taxon>
        <taxon>Blennioidei</taxon>
        <taxon>Blenniidae</taxon>
        <taxon>Salariinae</taxon>
        <taxon>Salarias</taxon>
    </lineage>
</organism>
<keyword evidence="4" id="KW-1185">Reference proteome</keyword>
<name>A0A672HXI0_SALFA</name>
<dbReference type="Proteomes" id="UP000472267">
    <property type="component" value="Chromosome 17"/>
</dbReference>
<reference evidence="3" key="3">
    <citation type="submission" date="2025-09" db="UniProtKB">
        <authorList>
            <consortium name="Ensembl"/>
        </authorList>
    </citation>
    <scope>IDENTIFICATION</scope>
</reference>
<reference evidence="3" key="1">
    <citation type="submission" date="2019-06" db="EMBL/GenBank/DDBJ databases">
        <authorList>
            <consortium name="Wellcome Sanger Institute Data Sharing"/>
        </authorList>
    </citation>
    <scope>NUCLEOTIDE SEQUENCE [LARGE SCALE GENOMIC DNA]</scope>
</reference>
<protein>
    <submittedName>
        <fullName evidence="3">Uncharacterized protein</fullName>
    </submittedName>
</protein>
<evidence type="ECO:0000256" key="2">
    <source>
        <dbReference type="SAM" id="MobiDB-lite"/>
    </source>
</evidence>
<feature type="region of interest" description="Disordered" evidence="2">
    <location>
        <begin position="296"/>
        <end position="380"/>
    </location>
</feature>
<dbReference type="InParanoid" id="A0A672HXI0"/>
<dbReference type="AlphaFoldDB" id="A0A672HXI0"/>
<dbReference type="OMA" id="RQPDCGQ"/>
<feature type="compositionally biased region" description="Low complexity" evidence="2">
    <location>
        <begin position="14"/>
        <end position="28"/>
    </location>
</feature>
<evidence type="ECO:0000313" key="3">
    <source>
        <dbReference type="Ensembl" id="ENSSFAP00005033958.1"/>
    </source>
</evidence>
<feature type="region of interest" description="Disordered" evidence="2">
    <location>
        <begin position="171"/>
        <end position="198"/>
    </location>
</feature>
<dbReference type="PANTHER" id="PTHR16095">
    <property type="entry name" value="TRANSMEMBRANE PROTEIN 143 FAMILY MEMBER"/>
    <property type="match status" value="1"/>
</dbReference>
<proteinExistence type="predicted"/>
<accession>A0A672HXI0</accession>
<feature type="compositionally biased region" description="Polar residues" evidence="2">
    <location>
        <begin position="296"/>
        <end position="333"/>
    </location>
</feature>
<sequence>MDVRLQGNSQLHFAVNGGAAGPNARPAVSTPPGHRRPAGTAAGGHRTTRPLVGLRSQRWTEVSEVNALVGQLLGLEAPGGMRFSLNPRVLEMTWFVFWQQDDTLHFLTQEEKDCIRFFENTIDSLEENLEDARTRTLERPPARDHMDGPPDIIDLVRPDPDLVPTRDHFSFSGPGRPPDPLHLGFSPDYSATDPHTYHPPGCVPTPVLIAQKIAENRGGGASGVDPSSILRRISLESDKPQGGPPTSAKPTRLPANISMVLGNRDQQAQAQSLSQSLANVNIQERRAQMLANLSGTSHPLLQDNPSGTSHPLLQDNPSGTSHPLLQDNPSGTQPAPAGPEPPPGHFSSYGGRSLHITPAGFGNRRPAPPPAPRPPRHSHQAQVTQQLAASRALSPDHKRKPNLFRPQSITVEFCGRGPTDESRRAALRKLGLLNDS</sequence>
<reference evidence="3" key="2">
    <citation type="submission" date="2025-08" db="UniProtKB">
        <authorList>
            <consortium name="Ensembl"/>
        </authorList>
    </citation>
    <scope>IDENTIFICATION</scope>
</reference>
<keyword evidence="1" id="KW-0597">Phosphoprotein</keyword>
<evidence type="ECO:0000313" key="4">
    <source>
        <dbReference type="Proteomes" id="UP000472267"/>
    </source>
</evidence>
<gene>
    <name evidence="3" type="primary">proser2</name>
</gene>
<evidence type="ECO:0000256" key="1">
    <source>
        <dbReference type="ARBA" id="ARBA00022553"/>
    </source>
</evidence>